<evidence type="ECO:0000259" key="2">
    <source>
        <dbReference type="Pfam" id="PF03886"/>
    </source>
</evidence>
<accession>A0A4Y9T0K8</accession>
<evidence type="ECO:0000313" key="4">
    <source>
        <dbReference type="Proteomes" id="UP000297258"/>
    </source>
</evidence>
<dbReference type="PROSITE" id="PS51257">
    <property type="entry name" value="PROKAR_LIPOPROTEIN"/>
    <property type="match status" value="1"/>
</dbReference>
<dbReference type="SUPFAM" id="SSF159594">
    <property type="entry name" value="XCC0632-like"/>
    <property type="match status" value="1"/>
</dbReference>
<sequence length="195" mass="20850">MKASLTLVMAALLASCAPAVTRDPQRYFVLDAPAPAPVGCANAPFTLAPTTAASFYGTRRIVYSDAPGTRANYRFSHWTEPPQQVVYDELQSRVQSAGKADDLVLATRLTEIYHDATTKPGTVHVSVTAELLDGATLDVLAQRRFSRSAPATAFNAGGAVDGMRHALRAVLDDIVAWSCKLPVNRVQTTPAMPPP</sequence>
<dbReference type="Proteomes" id="UP000297258">
    <property type="component" value="Unassembled WGS sequence"/>
</dbReference>
<dbReference type="Gene3D" id="3.40.50.10610">
    <property type="entry name" value="ABC-type transport auxiliary lipoprotein component"/>
    <property type="match status" value="1"/>
</dbReference>
<gene>
    <name evidence="3" type="ORF">E4O92_15095</name>
</gene>
<name>A0A4Y9T0K8_9BURK</name>
<keyword evidence="1" id="KW-0732">Signal</keyword>
<dbReference type="InterPro" id="IPR005586">
    <property type="entry name" value="ABC_trans_aux"/>
</dbReference>
<feature type="signal peptide" evidence="1">
    <location>
        <begin position="1"/>
        <end position="19"/>
    </location>
</feature>
<organism evidence="3 4">
    <name type="scientific">Massilia horti</name>
    <dbReference type="NCBI Taxonomy" id="2562153"/>
    <lineage>
        <taxon>Bacteria</taxon>
        <taxon>Pseudomonadati</taxon>
        <taxon>Pseudomonadota</taxon>
        <taxon>Betaproteobacteria</taxon>
        <taxon>Burkholderiales</taxon>
        <taxon>Oxalobacteraceae</taxon>
        <taxon>Telluria group</taxon>
        <taxon>Massilia</taxon>
    </lineage>
</organism>
<dbReference type="EMBL" id="SPUM01000102">
    <property type="protein sequence ID" value="TFW31028.1"/>
    <property type="molecule type" value="Genomic_DNA"/>
</dbReference>
<comment type="caution">
    <text evidence="3">The sequence shown here is derived from an EMBL/GenBank/DDBJ whole genome shotgun (WGS) entry which is preliminary data.</text>
</comment>
<feature type="domain" description="ABC-type transport auxiliary lipoprotein component" evidence="2">
    <location>
        <begin position="33"/>
        <end position="175"/>
    </location>
</feature>
<evidence type="ECO:0000256" key="1">
    <source>
        <dbReference type="SAM" id="SignalP"/>
    </source>
</evidence>
<dbReference type="RefSeq" id="WP_135190558.1">
    <property type="nucleotide sequence ID" value="NZ_SPUM01000102.1"/>
</dbReference>
<proteinExistence type="predicted"/>
<keyword evidence="4" id="KW-1185">Reference proteome</keyword>
<feature type="chain" id="PRO_5021508262" description="ABC-type transport auxiliary lipoprotein component domain-containing protein" evidence="1">
    <location>
        <begin position="20"/>
        <end position="195"/>
    </location>
</feature>
<protein>
    <recommendedName>
        <fullName evidence="2">ABC-type transport auxiliary lipoprotein component domain-containing protein</fullName>
    </recommendedName>
</protein>
<dbReference type="OrthoDB" id="5568302at2"/>
<evidence type="ECO:0000313" key="3">
    <source>
        <dbReference type="EMBL" id="TFW31028.1"/>
    </source>
</evidence>
<dbReference type="Pfam" id="PF03886">
    <property type="entry name" value="ABC_trans_aux"/>
    <property type="match status" value="1"/>
</dbReference>
<dbReference type="AlphaFoldDB" id="A0A4Y9T0K8"/>
<reference evidence="3 4" key="1">
    <citation type="submission" date="2019-03" db="EMBL/GenBank/DDBJ databases">
        <title>Draft genome of Massilia hortus sp. nov., a novel bacterial species of the Oxalobacteraceae family.</title>
        <authorList>
            <person name="Peta V."/>
            <person name="Raths R."/>
            <person name="Bucking H."/>
        </authorList>
    </citation>
    <scope>NUCLEOTIDE SEQUENCE [LARGE SCALE GENOMIC DNA]</scope>
    <source>
        <strain evidence="3 4">ONC3</strain>
    </source>
</reference>